<dbReference type="PANTHER" id="PTHR43715:SF1">
    <property type="entry name" value="GDP-MANNOSE 4,6 DEHYDRATASE"/>
    <property type="match status" value="1"/>
</dbReference>
<reference evidence="8" key="1">
    <citation type="submission" date="2015-02" db="EMBL/GenBank/DDBJ databases">
        <title>Characterization of two novel Thaumarchaeota isolated from the Northern Adriatic Sea.</title>
        <authorList>
            <person name="Bayer B."/>
            <person name="Vojvoda J."/>
            <person name="Offre P."/>
            <person name="Srivastava A."/>
            <person name="Elisabeth N."/>
            <person name="Garcia J.A.L."/>
            <person name="Schleper C."/>
            <person name="Herndl G.J."/>
        </authorList>
    </citation>
    <scope>NUCLEOTIDE SEQUENCE [LARGE SCALE GENOMIC DNA]</scope>
    <source>
        <strain evidence="8">D3C</strain>
    </source>
</reference>
<dbReference type="Gene3D" id="3.90.25.10">
    <property type="entry name" value="UDP-galactose 4-epimerase, domain 1"/>
    <property type="match status" value="1"/>
</dbReference>
<dbReference type="KEGG" id="nid:NPIRD3C_0074"/>
<dbReference type="Pfam" id="PF16363">
    <property type="entry name" value="GDP_Man_Dehyd"/>
    <property type="match status" value="1"/>
</dbReference>
<dbReference type="GeneID" id="41599247"/>
<comment type="caution">
    <text evidence="5">Lacks conserved residue(s) required for the propagation of feature annotation.</text>
</comment>
<dbReference type="HOGENOM" id="CLU_007383_14_0_2"/>
<protein>
    <recommendedName>
        <fullName evidence="3 5">GDP-mannose 4,6-dehydratase</fullName>
        <ecNumber evidence="3 5">4.2.1.47</ecNumber>
    </recommendedName>
    <alternativeName>
        <fullName evidence="5">GDP-D-mannose dehydratase</fullName>
    </alternativeName>
</protein>
<evidence type="ECO:0000259" key="6">
    <source>
        <dbReference type="Pfam" id="PF16363"/>
    </source>
</evidence>
<evidence type="ECO:0000313" key="8">
    <source>
        <dbReference type="Proteomes" id="UP000032027"/>
    </source>
</evidence>
<keyword evidence="4 5" id="KW-0456">Lyase</keyword>
<keyword evidence="8" id="KW-1185">Reference proteome</keyword>
<dbReference type="FunFam" id="3.40.50.720:FF:000924">
    <property type="entry name" value="GDP-mannose 4,6 dehydratase"/>
    <property type="match status" value="1"/>
</dbReference>
<comment type="catalytic activity">
    <reaction evidence="5">
        <text>GDP-alpha-D-mannose = GDP-4-dehydro-alpha-D-rhamnose + H2O</text>
        <dbReference type="Rhea" id="RHEA:23820"/>
        <dbReference type="ChEBI" id="CHEBI:15377"/>
        <dbReference type="ChEBI" id="CHEBI:57527"/>
        <dbReference type="ChEBI" id="CHEBI:57964"/>
        <dbReference type="EC" id="4.2.1.47"/>
    </reaction>
</comment>
<evidence type="ECO:0000313" key="7">
    <source>
        <dbReference type="EMBL" id="AJM91298.1"/>
    </source>
</evidence>
<dbReference type="Proteomes" id="UP000032027">
    <property type="component" value="Chromosome"/>
</dbReference>
<keyword evidence="5" id="KW-0521">NADP</keyword>
<reference evidence="7 8" key="3">
    <citation type="journal article" date="2019" name="Int. J. Syst. Evol. Microbiol.">
        <title>Nitrosopumilus adriaticus sp. nov. and Nitrosopumilus piranensis sp. nov., two ammonia-oxidizing archaea from the Adriatic Sea and members of the class Nitrososphaeria.</title>
        <authorList>
            <person name="Bayer B."/>
            <person name="Vojvoda J."/>
            <person name="Reinthaler T."/>
            <person name="Reyes C."/>
            <person name="Pinto M."/>
            <person name="Herndl G.J."/>
        </authorList>
    </citation>
    <scope>NUCLEOTIDE SEQUENCE [LARGE SCALE GENOMIC DNA]</scope>
    <source>
        <strain evidence="7 8">D3C</strain>
    </source>
</reference>
<comment type="function">
    <text evidence="5">Catalyzes the conversion of GDP-D-mannose to GDP-4-dehydro-6-deoxy-D-mannose.</text>
</comment>
<evidence type="ECO:0000256" key="2">
    <source>
        <dbReference type="ARBA" id="ARBA00009263"/>
    </source>
</evidence>
<dbReference type="InterPro" id="IPR016040">
    <property type="entry name" value="NAD(P)-bd_dom"/>
</dbReference>
<reference evidence="7 8" key="2">
    <citation type="journal article" date="2016" name="ISME J.">
        <title>Physiological and genomic characterization of two novel marine thaumarchaeal strains indicates niche differentiation.</title>
        <authorList>
            <person name="Bayer B."/>
            <person name="Vojvoda J."/>
            <person name="Offre P."/>
            <person name="Alves R.J."/>
            <person name="Elisabeth N.H."/>
            <person name="Garcia J.A."/>
            <person name="Volland J.M."/>
            <person name="Srivastava A."/>
            <person name="Schleper C."/>
            <person name="Herndl G.J."/>
        </authorList>
    </citation>
    <scope>NUCLEOTIDE SEQUENCE [LARGE SCALE GENOMIC DNA]</scope>
    <source>
        <strain evidence="7 8">D3C</strain>
    </source>
</reference>
<name>A0A0C5BNL2_9ARCH</name>
<dbReference type="RefSeq" id="WP_148702326.1">
    <property type="nucleotide sequence ID" value="NZ_CP010868.1"/>
</dbReference>
<dbReference type="PATRIC" id="fig|1582439.9.peg.74"/>
<dbReference type="InterPro" id="IPR006368">
    <property type="entry name" value="GDP_Man_deHydtase"/>
</dbReference>
<proteinExistence type="inferred from homology"/>
<dbReference type="STRING" id="1582439.NPIRD3C_0074"/>
<dbReference type="SUPFAM" id="SSF51735">
    <property type="entry name" value="NAD(P)-binding Rossmann-fold domains"/>
    <property type="match status" value="1"/>
</dbReference>
<evidence type="ECO:0000256" key="3">
    <source>
        <dbReference type="ARBA" id="ARBA00011989"/>
    </source>
</evidence>
<dbReference type="OrthoDB" id="4907at2157"/>
<dbReference type="InterPro" id="IPR036291">
    <property type="entry name" value="NAD(P)-bd_dom_sf"/>
</dbReference>
<evidence type="ECO:0000256" key="5">
    <source>
        <dbReference type="HAMAP-Rule" id="MF_00955"/>
    </source>
</evidence>
<gene>
    <name evidence="5 7" type="primary">gmd</name>
    <name evidence="7" type="ORF">NPIRD3C_0074</name>
</gene>
<dbReference type="Gene3D" id="3.40.50.720">
    <property type="entry name" value="NAD(P)-binding Rossmann-like Domain"/>
    <property type="match status" value="1"/>
</dbReference>
<organism evidence="7 8">
    <name type="scientific">Nitrosopumilus piranensis</name>
    <dbReference type="NCBI Taxonomy" id="1582439"/>
    <lineage>
        <taxon>Archaea</taxon>
        <taxon>Nitrososphaerota</taxon>
        <taxon>Nitrososphaeria</taxon>
        <taxon>Nitrosopumilales</taxon>
        <taxon>Nitrosopumilaceae</taxon>
        <taxon>Nitrosopumilus</taxon>
    </lineage>
</organism>
<dbReference type="GO" id="GO:0008446">
    <property type="term" value="F:GDP-mannose 4,6-dehydratase activity"/>
    <property type="evidence" value="ECO:0007669"/>
    <property type="project" value="UniProtKB-UniRule"/>
</dbReference>
<dbReference type="EMBL" id="CP010868">
    <property type="protein sequence ID" value="AJM91298.1"/>
    <property type="molecule type" value="Genomic_DNA"/>
</dbReference>
<evidence type="ECO:0000256" key="4">
    <source>
        <dbReference type="ARBA" id="ARBA00023239"/>
    </source>
</evidence>
<dbReference type="GO" id="GO:0070401">
    <property type="term" value="F:NADP+ binding"/>
    <property type="evidence" value="ECO:0007669"/>
    <property type="project" value="UniProtKB-UniRule"/>
</dbReference>
<dbReference type="AlphaFoldDB" id="A0A0C5BNL2"/>
<dbReference type="GO" id="GO:0042351">
    <property type="term" value="P:'de novo' GDP-L-fucose biosynthetic process"/>
    <property type="evidence" value="ECO:0007669"/>
    <property type="project" value="TreeGrafter"/>
</dbReference>
<accession>A0A0C5BNL2</accession>
<dbReference type="EC" id="4.2.1.47" evidence="3 5"/>
<evidence type="ECO:0000256" key="1">
    <source>
        <dbReference type="ARBA" id="ARBA00001937"/>
    </source>
</evidence>
<dbReference type="CDD" id="cd05260">
    <property type="entry name" value="GDP_MD_SDR_e"/>
    <property type="match status" value="1"/>
</dbReference>
<dbReference type="HAMAP" id="MF_00955">
    <property type="entry name" value="GDP_Man_dehydratase"/>
    <property type="match status" value="1"/>
</dbReference>
<feature type="domain" description="NAD(P)-binding" evidence="6">
    <location>
        <begin position="6"/>
        <end position="311"/>
    </location>
</feature>
<comment type="cofactor">
    <cofactor evidence="1 5">
        <name>NADP(+)</name>
        <dbReference type="ChEBI" id="CHEBI:58349"/>
    </cofactor>
</comment>
<comment type="similarity">
    <text evidence="2 5">Belongs to the NAD(P)-dependent epimerase/dehydratase family. GDP-mannose 4,6-dehydratase subfamily.</text>
</comment>
<sequence length="344" mass="39406">MSKTVLITGITGQDGAYLARFLLRKNYKVFGSYRRLSTPNFWRLHYLGIFDKIKFLSCDVTDSRSISECIQESNPDEIFHLAAQSFVGASFHQPLYTTDITGLGTVRMLDEIKRSNKKIKFYQASSSEMYGSESSKIKNELTEFHPSSPYAIAKLYAHWTVNLYRKAYGVHATSGILFNHESSLRGLEFVTRKISNGIAKISLGLSKELTLGNVSAQRDWGYAPEYIEGMWMMLQQKNPDDYVLATNEVHSVKEFVQEACKIAGVPCKKIQISETNLRPFDLQYLCGDYSKAKKKLGWKPKTKFKKLVKLMVEEDISRWERWLKKEYFPWDAATSGEDSKIINS</sequence>
<dbReference type="PANTHER" id="PTHR43715">
    <property type="entry name" value="GDP-MANNOSE 4,6-DEHYDRATASE"/>
    <property type="match status" value="1"/>
</dbReference>